<dbReference type="GO" id="GO:0005743">
    <property type="term" value="C:mitochondrial inner membrane"/>
    <property type="evidence" value="ECO:0007669"/>
    <property type="project" value="UniProtKB-SubCell"/>
</dbReference>
<evidence type="ECO:0000256" key="1">
    <source>
        <dbReference type="ARBA" id="ARBA00004137"/>
    </source>
</evidence>
<evidence type="ECO:0000256" key="4">
    <source>
        <dbReference type="ARBA" id="ARBA00022927"/>
    </source>
</evidence>
<sequence length="194" mass="22240">MLTVRLEVIISKSCLWSAPCARLQASLKMQKSTDPLSPFRNLQMFSSAKHYPSSHPSQRYASECLPARIFVFESLATTARHVRRRIRQSLYTFGHRTASMDDAVAQSQMSQLIQKLPAKDKEELQKFIRAETQKSQIQQSIHDLTNMCFKKCITSRISAGKLDKYEEPCMENCVNRFLDTSGMVLKHMESMRSA</sequence>
<keyword evidence="5" id="KW-0811">Translocation</keyword>
<keyword evidence="3" id="KW-0496">Mitochondrion</keyword>
<name>A0A0D2AKW0_9PEZI</name>
<comment type="subcellular location">
    <subcellularLocation>
        <location evidence="1">Mitochondrion inner membrane</location>
        <topology evidence="1">Peripheral membrane protein</topology>
        <orientation evidence="1">Intermembrane side</orientation>
    </subcellularLocation>
</comment>
<protein>
    <recommendedName>
        <fullName evidence="8">Tim10-like domain-containing protein</fullName>
    </recommendedName>
</protein>
<organism evidence="9 10">
    <name type="scientific">Verruconis gallopava</name>
    <dbReference type="NCBI Taxonomy" id="253628"/>
    <lineage>
        <taxon>Eukaryota</taxon>
        <taxon>Fungi</taxon>
        <taxon>Dikarya</taxon>
        <taxon>Ascomycota</taxon>
        <taxon>Pezizomycotina</taxon>
        <taxon>Dothideomycetes</taxon>
        <taxon>Pleosporomycetidae</taxon>
        <taxon>Venturiales</taxon>
        <taxon>Sympoventuriaceae</taxon>
        <taxon>Verruconis</taxon>
    </lineage>
</organism>
<dbReference type="AlphaFoldDB" id="A0A0D2AKW0"/>
<evidence type="ECO:0000259" key="8">
    <source>
        <dbReference type="Pfam" id="PF02953"/>
    </source>
</evidence>
<dbReference type="SUPFAM" id="SSF144122">
    <property type="entry name" value="Tim10-like"/>
    <property type="match status" value="1"/>
</dbReference>
<keyword evidence="6" id="KW-1015">Disulfide bond</keyword>
<evidence type="ECO:0000256" key="7">
    <source>
        <dbReference type="ARBA" id="ARBA00023186"/>
    </source>
</evidence>
<feature type="non-terminal residue" evidence="9">
    <location>
        <position position="1"/>
    </location>
</feature>
<dbReference type="InParanoid" id="A0A0D2AKW0"/>
<keyword evidence="4" id="KW-0813">Transport</keyword>
<keyword evidence="7" id="KW-0143">Chaperone</keyword>
<dbReference type="HOGENOM" id="CLU_1403425_0_0_1"/>
<dbReference type="Gene3D" id="1.10.287.810">
    <property type="entry name" value="Mitochondrial import inner membrane translocase subunit tim13 like domains"/>
    <property type="match status" value="1"/>
</dbReference>
<dbReference type="Proteomes" id="UP000053259">
    <property type="component" value="Unassembled WGS sequence"/>
</dbReference>
<comment type="similarity">
    <text evidence="2">Belongs to the small Tim family.</text>
</comment>
<dbReference type="OrthoDB" id="344165at2759"/>
<dbReference type="VEuPathDB" id="FungiDB:PV09_08727"/>
<evidence type="ECO:0000313" key="9">
    <source>
        <dbReference type="EMBL" id="KIV99673.1"/>
    </source>
</evidence>
<dbReference type="InterPro" id="IPR004217">
    <property type="entry name" value="Tim10-like"/>
</dbReference>
<dbReference type="InterPro" id="IPR035427">
    <property type="entry name" value="Tim10-like_dom_sf"/>
</dbReference>
<dbReference type="STRING" id="253628.A0A0D2AKW0"/>
<evidence type="ECO:0000313" key="10">
    <source>
        <dbReference type="Proteomes" id="UP000053259"/>
    </source>
</evidence>
<dbReference type="RefSeq" id="XP_016209543.1">
    <property type="nucleotide sequence ID" value="XM_016362676.1"/>
</dbReference>
<proteinExistence type="inferred from homology"/>
<accession>A0A0D2AKW0</accession>
<keyword evidence="3" id="KW-0472">Membrane</keyword>
<gene>
    <name evidence="9" type="ORF">PV09_08727</name>
</gene>
<keyword evidence="3" id="KW-0999">Mitochondrion inner membrane</keyword>
<evidence type="ECO:0000256" key="5">
    <source>
        <dbReference type="ARBA" id="ARBA00023010"/>
    </source>
</evidence>
<dbReference type="Pfam" id="PF02953">
    <property type="entry name" value="zf-Tim10_DDP"/>
    <property type="match status" value="1"/>
</dbReference>
<dbReference type="GO" id="GO:0015031">
    <property type="term" value="P:protein transport"/>
    <property type="evidence" value="ECO:0007669"/>
    <property type="project" value="UniProtKB-KW"/>
</dbReference>
<evidence type="ECO:0000256" key="6">
    <source>
        <dbReference type="ARBA" id="ARBA00023157"/>
    </source>
</evidence>
<evidence type="ECO:0000256" key="2">
    <source>
        <dbReference type="ARBA" id="ARBA00006720"/>
    </source>
</evidence>
<dbReference type="GeneID" id="27316700"/>
<reference evidence="9 10" key="1">
    <citation type="submission" date="2015-01" db="EMBL/GenBank/DDBJ databases">
        <title>The Genome Sequence of Ochroconis gallopava CBS43764.</title>
        <authorList>
            <consortium name="The Broad Institute Genomics Platform"/>
            <person name="Cuomo C."/>
            <person name="de Hoog S."/>
            <person name="Gorbushina A."/>
            <person name="Stielow B."/>
            <person name="Teixiera M."/>
            <person name="Abouelleil A."/>
            <person name="Chapman S.B."/>
            <person name="Priest M."/>
            <person name="Young S.K."/>
            <person name="Wortman J."/>
            <person name="Nusbaum C."/>
            <person name="Birren B."/>
        </authorList>
    </citation>
    <scope>NUCLEOTIDE SEQUENCE [LARGE SCALE GENOMIC DNA]</scope>
    <source>
        <strain evidence="9 10">CBS 43764</strain>
    </source>
</reference>
<evidence type="ECO:0000256" key="3">
    <source>
        <dbReference type="ARBA" id="ARBA00022792"/>
    </source>
</evidence>
<dbReference type="EMBL" id="KN847574">
    <property type="protein sequence ID" value="KIV99673.1"/>
    <property type="molecule type" value="Genomic_DNA"/>
</dbReference>
<keyword evidence="10" id="KW-1185">Reference proteome</keyword>
<feature type="domain" description="Tim10-like" evidence="8">
    <location>
        <begin position="126"/>
        <end position="189"/>
    </location>
</feature>
<keyword evidence="4" id="KW-0653">Protein transport</keyword>